<keyword evidence="1" id="KW-0175">Coiled coil</keyword>
<evidence type="ECO:0000313" key="3">
    <source>
        <dbReference type="EMBL" id="KAF4697248.1"/>
    </source>
</evidence>
<dbReference type="InterPro" id="IPR002083">
    <property type="entry name" value="MATH/TRAF_dom"/>
</dbReference>
<dbReference type="OrthoDB" id="440545at2759"/>
<reference evidence="3 4" key="1">
    <citation type="submission" date="2020-04" db="EMBL/GenBank/DDBJ databases">
        <title>Perkinsus olseni comparative genomics.</title>
        <authorList>
            <person name="Bogema D.R."/>
        </authorList>
    </citation>
    <scope>NUCLEOTIDE SEQUENCE [LARGE SCALE GENOMIC DNA]</scope>
    <source>
        <strain evidence="3">00978-12</strain>
    </source>
</reference>
<accession>A0A7J6PMB6</accession>
<evidence type="ECO:0000259" key="2">
    <source>
        <dbReference type="Pfam" id="PF22486"/>
    </source>
</evidence>
<sequence length="598" mass="67726">MAENDWKYRINQLGAHIADIEQKHMAEMRRQDKEIQALKDRIDALRMENEHLTMQLGVTEAGTDPLTRRVEWTITGIREQLKVCPKNVSIWSPEFSACGIRNMQLEFFPQGRETATLDGFCSVFFWCPEGTNIKYQLFVGNHYRAPDEDTYDSRMGHGHSNFCLLDAEIDHAADSVTVGVDIVDVSRVYEMGRGEIKACHLHVHRLSLNSLVRREVLVVENRDVSLVEWKISKISRRLAAAPRGASLYSPIFTAAGIHDMLLEFYPNGNANTKKDGYCSLYLRCPEGTQIVVTLIVGSYRKGPIMAKFDGSAGKGLPEFCELAEQINKDEDSIVVGLELKNAAPGTDGGSKKTVLRLEIDSTLVGMSAAVQSRKNKRFDGLAVDGGLPSSETGDIYHMHDPLVERTYPIIRGFISGKIPPWSFADRLREVGVPECIFATHDFQLLLQREFEVDSLPFNEVRLVLKGLIKSCRDKRYRARHGDRFDDTKDETTSTDGKISSAVLPRLEDSAVQTEEAVDVTRVSDRSLREEHRVRLSPEKRCQYLPLDERERYLRGEKQRETSRGGEFETWPSSRIQHIRDEGAAAERDMRRSGVDVLY</sequence>
<evidence type="ECO:0000256" key="1">
    <source>
        <dbReference type="SAM" id="Coils"/>
    </source>
</evidence>
<evidence type="ECO:0000313" key="4">
    <source>
        <dbReference type="Proteomes" id="UP000541610"/>
    </source>
</evidence>
<gene>
    <name evidence="3" type="ORF">FOZ60_009872</name>
</gene>
<dbReference type="EMBL" id="JABANP010000004">
    <property type="protein sequence ID" value="KAF4697248.1"/>
    <property type="molecule type" value="Genomic_DNA"/>
</dbReference>
<dbReference type="AlphaFoldDB" id="A0A7J6PMB6"/>
<dbReference type="SUPFAM" id="SSF49599">
    <property type="entry name" value="TRAF domain-like"/>
    <property type="match status" value="2"/>
</dbReference>
<feature type="coiled-coil region" evidence="1">
    <location>
        <begin position="21"/>
        <end position="55"/>
    </location>
</feature>
<name>A0A7J6PMB6_PEROL</name>
<organism evidence="3 4">
    <name type="scientific">Perkinsus olseni</name>
    <name type="common">Perkinsus atlanticus</name>
    <dbReference type="NCBI Taxonomy" id="32597"/>
    <lineage>
        <taxon>Eukaryota</taxon>
        <taxon>Sar</taxon>
        <taxon>Alveolata</taxon>
        <taxon>Perkinsozoa</taxon>
        <taxon>Perkinsea</taxon>
        <taxon>Perkinsida</taxon>
        <taxon>Perkinsidae</taxon>
        <taxon>Perkinsus</taxon>
    </lineage>
</organism>
<comment type="caution">
    <text evidence="3">The sequence shown here is derived from an EMBL/GenBank/DDBJ whole genome shotgun (WGS) entry which is preliminary data.</text>
</comment>
<feature type="domain" description="MATH" evidence="2">
    <location>
        <begin position="228"/>
        <end position="287"/>
    </location>
</feature>
<dbReference type="CDD" id="cd00121">
    <property type="entry name" value="MATH"/>
    <property type="match status" value="2"/>
</dbReference>
<dbReference type="Pfam" id="PF22486">
    <property type="entry name" value="MATH_2"/>
    <property type="match status" value="1"/>
</dbReference>
<dbReference type="Proteomes" id="UP000541610">
    <property type="component" value="Unassembled WGS sequence"/>
</dbReference>
<dbReference type="Gene3D" id="2.60.210.10">
    <property type="entry name" value="Apoptosis, Tumor Necrosis Factor Receptor Associated Protein 2, Chain A"/>
    <property type="match status" value="1"/>
</dbReference>
<proteinExistence type="predicted"/>
<dbReference type="InterPro" id="IPR008974">
    <property type="entry name" value="TRAF-like"/>
</dbReference>
<protein>
    <recommendedName>
        <fullName evidence="2">MATH domain-containing protein</fullName>
    </recommendedName>
</protein>